<reference evidence="1" key="1">
    <citation type="submission" date="2017-03" db="EMBL/GenBank/DDBJ databases">
        <title>The mitochondrial genome of the carnivorous plant Utricularia reniformis (Lentibulariaceae): structure, comparative analysis and evolutionary landmarks.</title>
        <authorList>
            <person name="Silva S.R."/>
            <person name="Alvarenga D.O."/>
            <person name="Michael T.P."/>
            <person name="Miranda V.F.O."/>
            <person name="Varani A.M."/>
        </authorList>
    </citation>
    <scope>NUCLEOTIDE SEQUENCE</scope>
</reference>
<geneLocation type="mitochondrion" evidence="1"/>
<keyword evidence="1" id="KW-0496">Mitochondrion</keyword>
<gene>
    <name evidence="1" type="ORF">AEK19_MT2203</name>
</gene>
<dbReference type="AlphaFoldDB" id="A0A1Y0B4T8"/>
<protein>
    <submittedName>
        <fullName evidence="1">Uncharacterized protein</fullName>
    </submittedName>
</protein>
<dbReference type="EMBL" id="KY774314">
    <property type="protein sequence ID" value="ART32349.1"/>
    <property type="molecule type" value="Genomic_DNA"/>
</dbReference>
<organism evidence="1">
    <name type="scientific">Utricularia reniformis</name>
    <dbReference type="NCBI Taxonomy" id="192314"/>
    <lineage>
        <taxon>Eukaryota</taxon>
        <taxon>Viridiplantae</taxon>
        <taxon>Streptophyta</taxon>
        <taxon>Embryophyta</taxon>
        <taxon>Tracheophyta</taxon>
        <taxon>Spermatophyta</taxon>
        <taxon>Magnoliopsida</taxon>
        <taxon>eudicotyledons</taxon>
        <taxon>Gunneridae</taxon>
        <taxon>Pentapetalae</taxon>
        <taxon>asterids</taxon>
        <taxon>lamiids</taxon>
        <taxon>Lamiales</taxon>
        <taxon>Lentibulariaceae</taxon>
        <taxon>Utricularia</taxon>
    </lineage>
</organism>
<accession>A0A1Y0B4T8</accession>
<sequence>MRTYKAGTLYCSCQVTREPKEVHTDASDYVIGGMLVQ</sequence>
<evidence type="ECO:0000313" key="1">
    <source>
        <dbReference type="EMBL" id="ART32349.1"/>
    </source>
</evidence>
<name>A0A1Y0B4T8_9LAMI</name>
<proteinExistence type="predicted"/>